<evidence type="ECO:0000313" key="3">
    <source>
        <dbReference type="Proteomes" id="UP000094769"/>
    </source>
</evidence>
<evidence type="ECO:0008006" key="4">
    <source>
        <dbReference type="Google" id="ProtNLM"/>
    </source>
</evidence>
<dbReference type="AlphaFoldDB" id="A0A7Z0VNJ3"/>
<reference evidence="2 3" key="1">
    <citation type="submission" date="2016-06" db="EMBL/GenBank/DDBJ databases">
        <title>Genome sequence of endosymbiont of Candidatus Endolucinida thiodiazotropha.</title>
        <authorList>
            <person name="Poehlein A."/>
            <person name="Koenig S."/>
            <person name="Heiden S.E."/>
            <person name="Thuermer A."/>
            <person name="Voget S."/>
            <person name="Daniel R."/>
            <person name="Markert S."/>
            <person name="Gros O."/>
            <person name="Schweder T."/>
        </authorList>
    </citation>
    <scope>NUCLEOTIDE SEQUENCE [LARGE SCALE GENOMIC DNA]</scope>
    <source>
        <strain evidence="2 3">COS</strain>
    </source>
</reference>
<sequence>MDRVHAWIDDPLIQSLILIAILVSGSITGYYAHNQDQKLCGRGYLRYFFGSVFSGIGAIFIADSLDWPSKMDFVLYAYGCYMGPHMARQFETVMSNLIAKVRAKNK</sequence>
<proteinExistence type="predicted"/>
<dbReference type="EMBL" id="MARB01000005">
    <property type="protein sequence ID" value="ODJ88491.1"/>
    <property type="molecule type" value="Genomic_DNA"/>
</dbReference>
<gene>
    <name evidence="2" type="ORF">CODIS_10370</name>
</gene>
<dbReference type="RefSeq" id="WP_069121797.1">
    <property type="nucleotide sequence ID" value="NZ_MARB01000005.1"/>
</dbReference>
<evidence type="ECO:0000256" key="1">
    <source>
        <dbReference type="SAM" id="Phobius"/>
    </source>
</evidence>
<comment type="caution">
    <text evidence="2">The sequence shown here is derived from an EMBL/GenBank/DDBJ whole genome shotgun (WGS) entry which is preliminary data.</text>
</comment>
<evidence type="ECO:0000313" key="2">
    <source>
        <dbReference type="EMBL" id="ODJ88491.1"/>
    </source>
</evidence>
<feature type="transmembrane region" description="Helical" evidence="1">
    <location>
        <begin position="44"/>
        <end position="62"/>
    </location>
</feature>
<organism evidence="2 3">
    <name type="scientific">Candidatus Thiodiazotropha endolucinida</name>
    <dbReference type="NCBI Taxonomy" id="1655433"/>
    <lineage>
        <taxon>Bacteria</taxon>
        <taxon>Pseudomonadati</taxon>
        <taxon>Pseudomonadota</taxon>
        <taxon>Gammaproteobacteria</taxon>
        <taxon>Chromatiales</taxon>
        <taxon>Sedimenticolaceae</taxon>
        <taxon>Candidatus Thiodiazotropha</taxon>
    </lineage>
</organism>
<protein>
    <recommendedName>
        <fullName evidence="4">Holin</fullName>
    </recommendedName>
</protein>
<keyword evidence="1" id="KW-1133">Transmembrane helix</keyword>
<name>A0A7Z0VNJ3_9GAMM</name>
<keyword evidence="1" id="KW-0472">Membrane</keyword>
<dbReference type="Proteomes" id="UP000094769">
    <property type="component" value="Unassembled WGS sequence"/>
</dbReference>
<accession>A0A7Z0VNJ3</accession>
<feature type="transmembrane region" description="Helical" evidence="1">
    <location>
        <begin position="12"/>
        <end position="32"/>
    </location>
</feature>
<keyword evidence="3" id="KW-1185">Reference proteome</keyword>
<keyword evidence="1" id="KW-0812">Transmembrane</keyword>